<evidence type="ECO:0000259" key="5">
    <source>
        <dbReference type="Pfam" id="PF01494"/>
    </source>
</evidence>
<reference evidence="6 7" key="1">
    <citation type="submission" date="2019-11" db="EMBL/GenBank/DDBJ databases">
        <title>Description of Pedobacter sp. LMG 31462T.</title>
        <authorList>
            <person name="Carlier A."/>
            <person name="Qi S."/>
            <person name="Vandamme P."/>
        </authorList>
    </citation>
    <scope>NUCLEOTIDE SEQUENCE [LARGE SCALE GENOMIC DNA]</scope>
    <source>
        <strain evidence="6 7">LMG 31462</strain>
    </source>
</reference>
<dbReference type="Pfam" id="PF01494">
    <property type="entry name" value="FAD_binding_3"/>
    <property type="match status" value="1"/>
</dbReference>
<proteinExistence type="inferred from homology"/>
<dbReference type="CDD" id="cd03025">
    <property type="entry name" value="DsbA_FrnE_like"/>
    <property type="match status" value="1"/>
</dbReference>
<dbReference type="InterPro" id="IPR036249">
    <property type="entry name" value="Thioredoxin-like_sf"/>
</dbReference>
<evidence type="ECO:0000256" key="3">
    <source>
        <dbReference type="ARBA" id="ARBA00022827"/>
    </source>
</evidence>
<gene>
    <name evidence="6" type="ORF">GM920_03630</name>
</gene>
<evidence type="ECO:0000313" key="7">
    <source>
        <dbReference type="Proteomes" id="UP000636110"/>
    </source>
</evidence>
<accession>A0ABR6ES16</accession>
<sequence length="645" mass="73031">MKVVIIGGGIAGLTLGIFLRKQNIETTINERLVNMPERGHAFLMHSDGLSKLKELSPDDHTAIPGKTVDDFILKRPSGKEIKHLHLDSWKCIKRGDLIRFLKHSIPKELVHEGREFSHFIYENDKVVAAAFRNGEVEYGDIFVGADGGNSKVRQQIMGDVTFSPVAVKEVVGVSYNEKLGKTHAENFTKFQDNTKGLAFGMIPTAKNEFVWFVQFDANANQVKDESPEGIKEFCAELLKDFPAEVGELLSTNDFTSSYIWNTRDFDLLPTFHHQNVVLIGDAAHLSLPFTSAGTTNAIVDARTLVDELMQQDDIQTAFENYYAARAPQIGKHIQLGRDLKHIFLNPTDQNDDDIPVPLIANKEELDEVNASMQIEVLYFTDPICSTCWTIQPLLRKLKLEYGSYLNIKYCMGGMLPSWGEYPKGKVNGPTEVAKHWDEVCAIHEMPIDGDLWIEDPMNSSYPPSIAFKAAQMQDNDLAPLFLRRINEMVFVEKKNIIKWEFLEKAALEVGLDSARLLRDYEGRAKELFKEDLNTGKTHGVTSFPTLIFSDPSNDHVTIKGHQTYDHFVDIILKRLPNAVKEEIDTDPKNLFSHFPTMADKEFAYLSDISMEEAAVKLEDLFDQGFLKKMESKNGILWKSNYFELI</sequence>
<evidence type="ECO:0000313" key="6">
    <source>
        <dbReference type="EMBL" id="MBB2147997.1"/>
    </source>
</evidence>
<evidence type="ECO:0000256" key="1">
    <source>
        <dbReference type="ARBA" id="ARBA00007801"/>
    </source>
</evidence>
<comment type="caution">
    <text evidence="6">The sequence shown here is derived from an EMBL/GenBank/DDBJ whole genome shotgun (WGS) entry which is preliminary data.</text>
</comment>
<dbReference type="PANTHER" id="PTHR46720">
    <property type="entry name" value="HYDROXYLASE, PUTATIVE (AFU_ORTHOLOGUE AFUA_3G01460)-RELATED"/>
    <property type="match status" value="1"/>
</dbReference>
<dbReference type="InterPro" id="IPR002938">
    <property type="entry name" value="FAD-bd"/>
</dbReference>
<keyword evidence="3" id="KW-0274">FAD</keyword>
<name>A0ABR6ES16_9SPHI</name>
<keyword evidence="2" id="KW-0285">Flavoprotein</keyword>
<organism evidence="6 7">
    <name type="scientific">Pedobacter gandavensis</name>
    <dbReference type="NCBI Taxonomy" id="2679963"/>
    <lineage>
        <taxon>Bacteria</taxon>
        <taxon>Pseudomonadati</taxon>
        <taxon>Bacteroidota</taxon>
        <taxon>Sphingobacteriia</taxon>
        <taxon>Sphingobacteriales</taxon>
        <taxon>Sphingobacteriaceae</taxon>
        <taxon>Pedobacter</taxon>
    </lineage>
</organism>
<keyword evidence="4" id="KW-0560">Oxidoreductase</keyword>
<protein>
    <recommendedName>
        <fullName evidence="5">FAD-binding domain-containing protein</fullName>
    </recommendedName>
</protein>
<dbReference type="Gene3D" id="3.50.50.60">
    <property type="entry name" value="FAD/NAD(P)-binding domain"/>
    <property type="match status" value="1"/>
</dbReference>
<dbReference type="SUPFAM" id="SSF52833">
    <property type="entry name" value="Thioredoxin-like"/>
    <property type="match status" value="1"/>
</dbReference>
<feature type="domain" description="FAD-binding" evidence="5">
    <location>
        <begin position="2"/>
        <end position="309"/>
    </location>
</feature>
<comment type="similarity">
    <text evidence="1">Belongs to the PheA/TfdB FAD monooxygenase family.</text>
</comment>
<dbReference type="InterPro" id="IPR036188">
    <property type="entry name" value="FAD/NAD-bd_sf"/>
</dbReference>
<dbReference type="RefSeq" id="WP_182953500.1">
    <property type="nucleotide sequence ID" value="NZ_WNXC01000001.1"/>
</dbReference>
<dbReference type="PRINTS" id="PR00420">
    <property type="entry name" value="RNGMNOXGNASE"/>
</dbReference>
<evidence type="ECO:0000256" key="2">
    <source>
        <dbReference type="ARBA" id="ARBA00022630"/>
    </source>
</evidence>
<dbReference type="EMBL" id="WNXC01000001">
    <property type="protein sequence ID" value="MBB2147997.1"/>
    <property type="molecule type" value="Genomic_DNA"/>
</dbReference>
<dbReference type="InterPro" id="IPR051104">
    <property type="entry name" value="FAD_monoxygenase"/>
</dbReference>
<dbReference type="Proteomes" id="UP000636110">
    <property type="component" value="Unassembled WGS sequence"/>
</dbReference>
<dbReference type="Gene3D" id="3.40.30.10">
    <property type="entry name" value="Glutaredoxin"/>
    <property type="match status" value="1"/>
</dbReference>
<dbReference type="Gene3D" id="1.10.472.60">
    <property type="entry name" value="putative protein disulfide isomerase domain"/>
    <property type="match status" value="1"/>
</dbReference>
<evidence type="ECO:0000256" key="4">
    <source>
        <dbReference type="ARBA" id="ARBA00023002"/>
    </source>
</evidence>
<dbReference type="Pfam" id="PF13743">
    <property type="entry name" value="Thioredoxin_5"/>
    <property type="match status" value="1"/>
</dbReference>
<keyword evidence="7" id="KW-1185">Reference proteome</keyword>
<dbReference type="SUPFAM" id="SSF51905">
    <property type="entry name" value="FAD/NAD(P)-binding domain"/>
    <property type="match status" value="1"/>
</dbReference>
<dbReference type="PANTHER" id="PTHR46720:SF3">
    <property type="entry name" value="FAD-BINDING DOMAIN-CONTAINING PROTEIN-RELATED"/>
    <property type="match status" value="1"/>
</dbReference>